<comment type="caution">
    <text evidence="2">The sequence shown here is derived from an EMBL/GenBank/DDBJ whole genome shotgun (WGS) entry which is preliminary data.</text>
</comment>
<feature type="region of interest" description="Disordered" evidence="1">
    <location>
        <begin position="42"/>
        <end position="76"/>
    </location>
</feature>
<organism evidence="2 3">
    <name type="scientific">Stylosanthes scabra</name>
    <dbReference type="NCBI Taxonomy" id="79078"/>
    <lineage>
        <taxon>Eukaryota</taxon>
        <taxon>Viridiplantae</taxon>
        <taxon>Streptophyta</taxon>
        <taxon>Embryophyta</taxon>
        <taxon>Tracheophyta</taxon>
        <taxon>Spermatophyta</taxon>
        <taxon>Magnoliopsida</taxon>
        <taxon>eudicotyledons</taxon>
        <taxon>Gunneridae</taxon>
        <taxon>Pentapetalae</taxon>
        <taxon>rosids</taxon>
        <taxon>fabids</taxon>
        <taxon>Fabales</taxon>
        <taxon>Fabaceae</taxon>
        <taxon>Papilionoideae</taxon>
        <taxon>50 kb inversion clade</taxon>
        <taxon>dalbergioids sensu lato</taxon>
        <taxon>Dalbergieae</taxon>
        <taxon>Pterocarpus clade</taxon>
        <taxon>Stylosanthes</taxon>
    </lineage>
</organism>
<proteinExistence type="predicted"/>
<dbReference type="Proteomes" id="UP001341840">
    <property type="component" value="Unassembled WGS sequence"/>
</dbReference>
<keyword evidence="3" id="KW-1185">Reference proteome</keyword>
<evidence type="ECO:0000313" key="2">
    <source>
        <dbReference type="EMBL" id="MED6213155.1"/>
    </source>
</evidence>
<accession>A0ABU6YUV4</accession>
<sequence length="126" mass="14583">FGFGARQTRPSVDHVHPYYFLCRKGRTRNFSTEILEQKNSVSWASDKTKKDSSSTMTNLDGMEVEQENEGQAQPLQTYTKNVILEELQNMRHFMEERLQSIEASQARLQDAIDHLCTQLGFPNKSR</sequence>
<evidence type="ECO:0000313" key="3">
    <source>
        <dbReference type="Proteomes" id="UP001341840"/>
    </source>
</evidence>
<gene>
    <name evidence="2" type="ORF">PIB30_090544</name>
</gene>
<name>A0ABU6YUV4_9FABA</name>
<protein>
    <submittedName>
        <fullName evidence="2">Uncharacterized protein</fullName>
    </submittedName>
</protein>
<evidence type="ECO:0000256" key="1">
    <source>
        <dbReference type="SAM" id="MobiDB-lite"/>
    </source>
</evidence>
<reference evidence="2 3" key="1">
    <citation type="journal article" date="2023" name="Plants (Basel)">
        <title>Bridging the Gap: Combining Genomics and Transcriptomics Approaches to Understand Stylosanthes scabra, an Orphan Legume from the Brazilian Caatinga.</title>
        <authorList>
            <person name="Ferreira-Neto J.R.C."/>
            <person name="da Silva M.D."/>
            <person name="Binneck E."/>
            <person name="de Melo N.F."/>
            <person name="da Silva R.H."/>
            <person name="de Melo A.L.T.M."/>
            <person name="Pandolfi V."/>
            <person name="Bustamante F.O."/>
            <person name="Brasileiro-Vidal A.C."/>
            <person name="Benko-Iseppon A.M."/>
        </authorList>
    </citation>
    <scope>NUCLEOTIDE SEQUENCE [LARGE SCALE GENOMIC DNA]</scope>
    <source>
        <tissue evidence="2">Leaves</tissue>
    </source>
</reference>
<dbReference type="EMBL" id="JASCZI010243411">
    <property type="protein sequence ID" value="MED6213155.1"/>
    <property type="molecule type" value="Genomic_DNA"/>
</dbReference>
<feature type="non-terminal residue" evidence="2">
    <location>
        <position position="1"/>
    </location>
</feature>